<feature type="transmembrane region" description="Helical" evidence="1">
    <location>
        <begin position="12"/>
        <end position="35"/>
    </location>
</feature>
<dbReference type="InterPro" id="IPR002656">
    <property type="entry name" value="Acyl_transf_3_dom"/>
</dbReference>
<feature type="transmembrane region" description="Helical" evidence="1">
    <location>
        <begin position="108"/>
        <end position="127"/>
    </location>
</feature>
<feature type="transmembrane region" description="Helical" evidence="1">
    <location>
        <begin position="180"/>
        <end position="198"/>
    </location>
</feature>
<keyword evidence="1" id="KW-0812">Transmembrane</keyword>
<sequence>HSKRSDLQGIRGAAILYVLMMHLKPGIFRIGFIGVDIHSKRSDLQGIRGAAILYVLMMHLKPGIFRIGFIGVDIFFVLSGFLITKILREREFSSASIRIFYVRRFKRIVPVYMLTVVAVYIYGYFYLLYPDQMQLLRDLQWLSMYRFFVHTWSLAVELQYYSIVPAIIGSTTCFAGRWRIATFILIAVASLLFQLLTVPDVSQEWKDFIIHL</sequence>
<dbReference type="Pfam" id="PF01757">
    <property type="entry name" value="Acyl_transf_3"/>
    <property type="match status" value="1"/>
</dbReference>
<dbReference type="GO" id="GO:0016747">
    <property type="term" value="F:acyltransferase activity, transferring groups other than amino-acyl groups"/>
    <property type="evidence" value="ECO:0007669"/>
    <property type="project" value="InterPro"/>
</dbReference>
<feature type="non-terminal residue" evidence="3">
    <location>
        <position position="1"/>
    </location>
</feature>
<comment type="caution">
    <text evidence="3">The sequence shown here is derived from an EMBL/GenBank/DDBJ whole genome shotgun (WGS) entry which is preliminary data.</text>
</comment>
<protein>
    <recommendedName>
        <fullName evidence="2">Acyltransferase 3 domain-containing protein</fullName>
    </recommendedName>
</protein>
<name>A0AAN8FPX7_TRICO</name>
<dbReference type="GO" id="GO:0016020">
    <property type="term" value="C:membrane"/>
    <property type="evidence" value="ECO:0007669"/>
    <property type="project" value="TreeGrafter"/>
</dbReference>
<gene>
    <name evidence="3" type="ORF">GCK32_017733</name>
</gene>
<reference evidence="3 4" key="1">
    <citation type="submission" date="2019-10" db="EMBL/GenBank/DDBJ databases">
        <title>Assembly and Annotation for the nematode Trichostrongylus colubriformis.</title>
        <authorList>
            <person name="Martin J."/>
        </authorList>
    </citation>
    <scope>NUCLEOTIDE SEQUENCE [LARGE SCALE GENOMIC DNA]</scope>
    <source>
        <strain evidence="3">G859</strain>
        <tissue evidence="3">Whole worm</tissue>
    </source>
</reference>
<proteinExistence type="predicted"/>
<dbReference type="GO" id="GO:0000271">
    <property type="term" value="P:polysaccharide biosynthetic process"/>
    <property type="evidence" value="ECO:0007669"/>
    <property type="project" value="TreeGrafter"/>
</dbReference>
<feature type="domain" description="Acyltransferase 3" evidence="2">
    <location>
        <begin position="43"/>
        <end position="198"/>
    </location>
</feature>
<evidence type="ECO:0000259" key="2">
    <source>
        <dbReference type="Pfam" id="PF01757"/>
    </source>
</evidence>
<evidence type="ECO:0000313" key="4">
    <source>
        <dbReference type="Proteomes" id="UP001331761"/>
    </source>
</evidence>
<evidence type="ECO:0000313" key="3">
    <source>
        <dbReference type="EMBL" id="KAK5978462.1"/>
    </source>
</evidence>
<dbReference type="PANTHER" id="PTHR23028:SF53">
    <property type="entry name" value="ACYL_TRANSF_3 DOMAIN-CONTAINING PROTEIN"/>
    <property type="match status" value="1"/>
</dbReference>
<evidence type="ECO:0000256" key="1">
    <source>
        <dbReference type="SAM" id="Phobius"/>
    </source>
</evidence>
<keyword evidence="1" id="KW-1133">Transmembrane helix</keyword>
<feature type="transmembrane region" description="Helical" evidence="1">
    <location>
        <begin position="64"/>
        <end position="87"/>
    </location>
</feature>
<dbReference type="Proteomes" id="UP001331761">
    <property type="component" value="Unassembled WGS sequence"/>
</dbReference>
<feature type="transmembrane region" description="Helical" evidence="1">
    <location>
        <begin position="147"/>
        <end position="168"/>
    </location>
</feature>
<keyword evidence="1" id="KW-0472">Membrane</keyword>
<organism evidence="3 4">
    <name type="scientific">Trichostrongylus colubriformis</name>
    <name type="common">Black scour worm</name>
    <dbReference type="NCBI Taxonomy" id="6319"/>
    <lineage>
        <taxon>Eukaryota</taxon>
        <taxon>Metazoa</taxon>
        <taxon>Ecdysozoa</taxon>
        <taxon>Nematoda</taxon>
        <taxon>Chromadorea</taxon>
        <taxon>Rhabditida</taxon>
        <taxon>Rhabditina</taxon>
        <taxon>Rhabditomorpha</taxon>
        <taxon>Strongyloidea</taxon>
        <taxon>Trichostrongylidae</taxon>
        <taxon>Trichostrongylus</taxon>
    </lineage>
</organism>
<dbReference type="EMBL" id="WIXE01009404">
    <property type="protein sequence ID" value="KAK5978462.1"/>
    <property type="molecule type" value="Genomic_DNA"/>
</dbReference>
<dbReference type="AlphaFoldDB" id="A0AAN8FPX7"/>
<dbReference type="InterPro" id="IPR050879">
    <property type="entry name" value="Acyltransferase_3"/>
</dbReference>
<dbReference type="PANTHER" id="PTHR23028">
    <property type="entry name" value="ACETYLTRANSFERASE"/>
    <property type="match status" value="1"/>
</dbReference>
<keyword evidence="4" id="KW-1185">Reference proteome</keyword>
<accession>A0AAN8FPX7</accession>